<proteinExistence type="inferred from homology"/>
<feature type="binding site" evidence="1">
    <location>
        <position position="326"/>
    </location>
    <ligand>
        <name>S-adenosyl-L-methionine</name>
        <dbReference type="ChEBI" id="CHEBI:59789"/>
    </ligand>
</feature>
<dbReference type="NCBIfam" id="TIGR00479">
    <property type="entry name" value="rumA"/>
    <property type="match status" value="1"/>
</dbReference>
<dbReference type="PROSITE" id="PS01231">
    <property type="entry name" value="TRMA_2"/>
    <property type="match status" value="1"/>
</dbReference>
<reference evidence="4" key="2">
    <citation type="submission" date="2016-01" db="EMBL/GenBank/DDBJ databases">
        <title>Six Aerococcus type strain genome sequencing and assembly using PacBio and Illumina Hiseq.</title>
        <authorList>
            <person name="Carkaci D."/>
            <person name="Dargis R."/>
            <person name="Nielsen X.C."/>
            <person name="Skovgaard O."/>
            <person name="Fuursted K."/>
            <person name="Christensen J.J."/>
        </authorList>
    </citation>
    <scope>NUCLEOTIDE SEQUENCE [LARGE SCALE GENOMIC DNA]</scope>
    <source>
        <strain evidence="4">CCUG42038B</strain>
    </source>
</reference>
<dbReference type="EMBL" id="CP014163">
    <property type="protein sequence ID" value="AMB98731.1"/>
    <property type="molecule type" value="Genomic_DNA"/>
</dbReference>
<keyword evidence="1 3" id="KW-0489">Methyltransferase</keyword>
<evidence type="ECO:0000256" key="2">
    <source>
        <dbReference type="PROSITE-ProRule" id="PRU10015"/>
    </source>
</evidence>
<protein>
    <submittedName>
        <fullName evidence="3">23S rRNA methyltransferase</fullName>
    </submittedName>
</protein>
<keyword evidence="1" id="KW-0949">S-adenosyl-L-methionine</keyword>
<dbReference type="CDD" id="cd02440">
    <property type="entry name" value="AdoMet_MTases"/>
    <property type="match status" value="1"/>
</dbReference>
<dbReference type="PANTHER" id="PTHR11061:SF30">
    <property type="entry name" value="TRNA (URACIL(54)-C(5))-METHYLTRANSFERASE"/>
    <property type="match status" value="1"/>
</dbReference>
<evidence type="ECO:0000313" key="3">
    <source>
        <dbReference type="EMBL" id="AMB98731.1"/>
    </source>
</evidence>
<dbReference type="FunFam" id="3.40.50.150:FF:000009">
    <property type="entry name" value="23S rRNA (Uracil(1939)-C(5))-methyltransferase RlmD"/>
    <property type="match status" value="1"/>
</dbReference>
<dbReference type="GO" id="GO:0070475">
    <property type="term" value="P:rRNA base methylation"/>
    <property type="evidence" value="ECO:0007669"/>
    <property type="project" value="TreeGrafter"/>
</dbReference>
<dbReference type="InterPro" id="IPR030390">
    <property type="entry name" value="MeTrfase_TrmA_AS"/>
</dbReference>
<feature type="binding site" evidence="1">
    <location>
        <position position="297"/>
    </location>
    <ligand>
        <name>S-adenosyl-L-methionine</name>
        <dbReference type="ChEBI" id="CHEBI:59789"/>
    </ligand>
</feature>
<dbReference type="Gene3D" id="3.40.50.150">
    <property type="entry name" value="Vaccinia Virus protein VP39"/>
    <property type="match status" value="1"/>
</dbReference>
<dbReference type="AlphaFoldDB" id="A0A0X8FK05"/>
<dbReference type="KEGG" id="auh:AWM75_01395"/>
<keyword evidence="1 3" id="KW-0808">Transferase</keyword>
<feature type="active site" evidence="2">
    <location>
        <position position="422"/>
    </location>
</feature>
<comment type="similarity">
    <text evidence="1">Belongs to the class I-like SAM-binding methyltransferase superfamily. RNA M5U methyltransferase family.</text>
</comment>
<dbReference type="GO" id="GO:0070041">
    <property type="term" value="F:rRNA (uridine-C5-)-methyltransferase activity"/>
    <property type="evidence" value="ECO:0007669"/>
    <property type="project" value="TreeGrafter"/>
</dbReference>
<dbReference type="Gene3D" id="2.40.50.140">
    <property type="entry name" value="Nucleic acid-binding proteins"/>
    <property type="match status" value="1"/>
</dbReference>
<dbReference type="Pfam" id="PF05958">
    <property type="entry name" value="tRNA_U5-meth_tr"/>
    <property type="match status" value="1"/>
</dbReference>
<dbReference type="InterPro" id="IPR029063">
    <property type="entry name" value="SAM-dependent_MTases_sf"/>
</dbReference>
<dbReference type="Gene3D" id="2.40.50.1070">
    <property type="match status" value="1"/>
</dbReference>
<dbReference type="STRING" id="128944.AWM75_01395"/>
<sequence length="469" mass="52498">MARQDYPSEVLDVEIIGFDEKGMGQAVYYHPADKGPFGKKLKLSVRGALPGDLVRVTVPNAKGRKSAVVNYDEILKPSPSRIGQAEPGQPQAGGTPLAYMDYQAQLDYKTQYVKQCLSDQGHDESLVKDTLGMADPYHYRNKMELTFGLDGAIGMHEAGNFRHIIDMKDSLIAPEVMVAYKEAIADWAKDWQLPSYDKEGKSGLLRHLMLRKSFALDEEMVALFTTADVSEYQEAANDLTRRLANHFPNLASLTWIKNTDIADRTQAEEVIVLHGRDYIYDELAGYRYRLWFDTFFQPNPVQAEKMVDIALDLADVKTDMRVLDLFCGVGTFSLPFADAAKELAGIEIVETSIESAKRNAQENGLDNTYFLARDARKGMAEVEETWGQPDLLLLDPPRSGAGGKVMRRIGRLATDKVIYVSCNPKTMAQDINWLADFGYELVSVQPVDQFPHTLHVETVVLLTRSKATQ</sequence>
<keyword evidence="4" id="KW-1185">Reference proteome</keyword>
<gene>
    <name evidence="3" type="ORF">AWM75_01395</name>
</gene>
<reference evidence="3 4" key="1">
    <citation type="journal article" date="2016" name="Genome Announc.">
        <title>Complete Genome Sequences of Aerococcus christensenii CCUG 28831T, Aerococcus sanguinicola CCUG 43001T, Aerococcus urinae CCUG 36881T, Aerococcus urinaeequi CCUG 28094T, Aerococcus urinaehominis CCUG 42038 BT, and Aerococcus viridans CCUG 4311T.</title>
        <authorList>
            <person name="Carkaci D."/>
            <person name="Dargis R."/>
            <person name="Nielsen X.C."/>
            <person name="Skovgaard O."/>
            <person name="Fuursted K."/>
            <person name="Christensen J.J."/>
        </authorList>
    </citation>
    <scope>NUCLEOTIDE SEQUENCE [LARGE SCALE GENOMIC DNA]</scope>
    <source>
        <strain evidence="3 4">CCUG42038B</strain>
    </source>
</reference>
<dbReference type="InterPro" id="IPR010280">
    <property type="entry name" value="U5_MeTrfase_fam"/>
</dbReference>
<dbReference type="RefSeq" id="WP_067977405.1">
    <property type="nucleotide sequence ID" value="NZ_CP014163.1"/>
</dbReference>
<evidence type="ECO:0000313" key="4">
    <source>
        <dbReference type="Proteomes" id="UP000062260"/>
    </source>
</evidence>
<evidence type="ECO:0000256" key="1">
    <source>
        <dbReference type="PROSITE-ProRule" id="PRU01024"/>
    </source>
</evidence>
<dbReference type="PROSITE" id="PS51687">
    <property type="entry name" value="SAM_MT_RNA_M5U"/>
    <property type="match status" value="1"/>
</dbReference>
<accession>A0A0X8FK05</accession>
<dbReference type="InterPro" id="IPR012340">
    <property type="entry name" value="NA-bd_OB-fold"/>
</dbReference>
<dbReference type="SUPFAM" id="SSF53335">
    <property type="entry name" value="S-adenosyl-L-methionine-dependent methyltransferases"/>
    <property type="match status" value="1"/>
</dbReference>
<name>A0A0X8FK05_9LACT</name>
<dbReference type="PROSITE" id="PS01230">
    <property type="entry name" value="TRMA_1"/>
    <property type="match status" value="1"/>
</dbReference>
<dbReference type="PANTHER" id="PTHR11061">
    <property type="entry name" value="RNA M5U METHYLTRANSFERASE"/>
    <property type="match status" value="1"/>
</dbReference>
<dbReference type="Proteomes" id="UP000062260">
    <property type="component" value="Chromosome"/>
</dbReference>
<dbReference type="OrthoDB" id="9804590at2"/>
<feature type="binding site" evidence="1">
    <location>
        <position position="395"/>
    </location>
    <ligand>
        <name>S-adenosyl-L-methionine</name>
        <dbReference type="ChEBI" id="CHEBI:59789"/>
    </ligand>
</feature>
<feature type="binding site" evidence="1">
    <location>
        <position position="347"/>
    </location>
    <ligand>
        <name>S-adenosyl-L-methionine</name>
        <dbReference type="ChEBI" id="CHEBI:59789"/>
    </ligand>
</feature>
<dbReference type="InterPro" id="IPR030391">
    <property type="entry name" value="MeTrfase_TrmA_CS"/>
</dbReference>
<feature type="active site" description="Nucleophile" evidence="1">
    <location>
        <position position="422"/>
    </location>
</feature>
<organism evidence="3 4">
    <name type="scientific">Aerococcus urinaehominis</name>
    <dbReference type="NCBI Taxonomy" id="128944"/>
    <lineage>
        <taxon>Bacteria</taxon>
        <taxon>Bacillati</taxon>
        <taxon>Bacillota</taxon>
        <taxon>Bacilli</taxon>
        <taxon>Lactobacillales</taxon>
        <taxon>Aerococcaceae</taxon>
        <taxon>Aerococcus</taxon>
    </lineage>
</organism>